<evidence type="ECO:0000259" key="2">
    <source>
        <dbReference type="Pfam" id="PF05022"/>
    </source>
</evidence>
<gene>
    <name evidence="3" type="ORF">C1SCF055_LOCUS17864</name>
</gene>
<feature type="compositionally biased region" description="Acidic residues" evidence="1">
    <location>
        <begin position="100"/>
        <end position="109"/>
    </location>
</feature>
<accession>A0A9P1CGF1</accession>
<protein>
    <recommendedName>
        <fullName evidence="2">Srp40 C-terminal domain-containing protein</fullName>
    </recommendedName>
</protein>
<name>A0A9P1CGF1_9DINO</name>
<dbReference type="InterPro" id="IPR006594">
    <property type="entry name" value="LisH"/>
</dbReference>
<dbReference type="EMBL" id="CAMXCT020001529">
    <property type="protein sequence ID" value="CAL1144291.1"/>
    <property type="molecule type" value="Genomic_DNA"/>
</dbReference>
<dbReference type="InterPro" id="IPR039191">
    <property type="entry name" value="Nopp140-like"/>
</dbReference>
<evidence type="ECO:0000256" key="1">
    <source>
        <dbReference type="SAM" id="MobiDB-lite"/>
    </source>
</evidence>
<evidence type="ECO:0000313" key="3">
    <source>
        <dbReference type="EMBL" id="CAI3990916.1"/>
    </source>
</evidence>
<dbReference type="Proteomes" id="UP001152797">
    <property type="component" value="Unassembled WGS sequence"/>
</dbReference>
<evidence type="ECO:0000313" key="5">
    <source>
        <dbReference type="Proteomes" id="UP001152797"/>
    </source>
</evidence>
<feature type="domain" description="Srp40 C-terminal" evidence="2">
    <location>
        <begin position="134"/>
        <end position="214"/>
    </location>
</feature>
<dbReference type="InterPro" id="IPR007718">
    <property type="entry name" value="Srp40_C"/>
</dbReference>
<dbReference type="PANTHER" id="PTHR23216">
    <property type="entry name" value="NUCLEOLAR AND COILED-BODY PHOSPHOPROTEIN 1"/>
    <property type="match status" value="1"/>
</dbReference>
<organism evidence="3">
    <name type="scientific">Cladocopium goreaui</name>
    <dbReference type="NCBI Taxonomy" id="2562237"/>
    <lineage>
        <taxon>Eukaryota</taxon>
        <taxon>Sar</taxon>
        <taxon>Alveolata</taxon>
        <taxon>Dinophyceae</taxon>
        <taxon>Suessiales</taxon>
        <taxon>Symbiodiniaceae</taxon>
        <taxon>Cladocopium</taxon>
    </lineage>
</organism>
<dbReference type="GO" id="GO:0005730">
    <property type="term" value="C:nucleolus"/>
    <property type="evidence" value="ECO:0007669"/>
    <property type="project" value="InterPro"/>
</dbReference>
<feature type="region of interest" description="Disordered" evidence="1">
    <location>
        <begin position="192"/>
        <end position="220"/>
    </location>
</feature>
<feature type="non-terminal residue" evidence="3">
    <location>
        <position position="1"/>
    </location>
</feature>
<dbReference type="AlphaFoldDB" id="A0A9P1CGF1"/>
<dbReference type="PANTHER" id="PTHR23216:SF1">
    <property type="entry name" value="NUCLEOLAR AND COILED-BODY PHOSPHOPROTEIN 1"/>
    <property type="match status" value="1"/>
</dbReference>
<dbReference type="EMBL" id="CAMXCT030001529">
    <property type="protein sequence ID" value="CAL4778228.1"/>
    <property type="molecule type" value="Genomic_DNA"/>
</dbReference>
<feature type="region of interest" description="Disordered" evidence="1">
    <location>
        <begin position="59"/>
        <end position="138"/>
    </location>
</feature>
<sequence>DIYPAVRRFLLESGLNRTLKALDKETSALEDVPVVKPKKAKALEPLELVAACQTWLAQREAAEPAETAESKATAPESRPNKKRKREGQTQALAEPVVETEVQEEAEAPEVAEVSVNKKSKKPKKEDKEDKKSTPFKRIDDDKWKATIKDERLLDNTHLAKQKFGLSKGDSWADKASEDLLKVKGKGFRKEMAKKKRASWRGGGEIDQGVNSVKFDDSDDE</sequence>
<evidence type="ECO:0000313" key="4">
    <source>
        <dbReference type="EMBL" id="CAL1144291.1"/>
    </source>
</evidence>
<dbReference type="Pfam" id="PF05022">
    <property type="entry name" value="SRP40_C"/>
    <property type="match status" value="1"/>
</dbReference>
<comment type="caution">
    <text evidence="3">The sequence shown here is derived from an EMBL/GenBank/DDBJ whole genome shotgun (WGS) entry which is preliminary data.</text>
</comment>
<feature type="compositionally biased region" description="Basic and acidic residues" evidence="1">
    <location>
        <begin position="123"/>
        <end position="138"/>
    </location>
</feature>
<keyword evidence="5" id="KW-1185">Reference proteome</keyword>
<reference evidence="3" key="1">
    <citation type="submission" date="2022-10" db="EMBL/GenBank/DDBJ databases">
        <authorList>
            <person name="Chen Y."/>
            <person name="Dougan E. K."/>
            <person name="Chan C."/>
            <person name="Rhodes N."/>
            <person name="Thang M."/>
        </authorList>
    </citation>
    <scope>NUCLEOTIDE SEQUENCE</scope>
</reference>
<reference evidence="4" key="2">
    <citation type="submission" date="2024-04" db="EMBL/GenBank/DDBJ databases">
        <authorList>
            <person name="Chen Y."/>
            <person name="Shah S."/>
            <person name="Dougan E. K."/>
            <person name="Thang M."/>
            <person name="Chan C."/>
        </authorList>
    </citation>
    <scope>NUCLEOTIDE SEQUENCE [LARGE SCALE GENOMIC DNA]</scope>
</reference>
<dbReference type="EMBL" id="CAMXCT010001529">
    <property type="protein sequence ID" value="CAI3990916.1"/>
    <property type="molecule type" value="Genomic_DNA"/>
</dbReference>
<dbReference type="OrthoDB" id="5599646at2759"/>
<dbReference type="PROSITE" id="PS50896">
    <property type="entry name" value="LISH"/>
    <property type="match status" value="1"/>
</dbReference>
<proteinExistence type="predicted"/>